<feature type="disulfide bond" evidence="8">
    <location>
        <begin position="408"/>
        <end position="423"/>
    </location>
</feature>
<reference evidence="12" key="1">
    <citation type="submission" date="2017-02" db="UniProtKB">
        <authorList>
            <consortium name="WormBaseParasite"/>
        </authorList>
    </citation>
    <scope>IDENTIFICATION</scope>
</reference>
<dbReference type="InterPro" id="IPR002172">
    <property type="entry name" value="LDrepeatLR_classA_rpt"/>
</dbReference>
<dbReference type="Proteomes" id="UP000046393">
    <property type="component" value="Unplaced"/>
</dbReference>
<dbReference type="STRING" id="451379.A0A0N5APM9"/>
<keyword evidence="7 8" id="KW-1015">Disulfide bond</keyword>
<evidence type="ECO:0000256" key="1">
    <source>
        <dbReference type="ARBA" id="ARBA00004167"/>
    </source>
</evidence>
<dbReference type="PROSITE" id="PS01209">
    <property type="entry name" value="LDLRA_1"/>
    <property type="match status" value="4"/>
</dbReference>
<feature type="region of interest" description="Disordered" evidence="9">
    <location>
        <begin position="1"/>
        <end position="39"/>
    </location>
</feature>
<dbReference type="PANTHER" id="PTHR24270:SF63">
    <property type="entry name" value="TERRIBLY REDUCED OPTIC LOBES, ISOFORM B"/>
    <property type="match status" value="1"/>
</dbReference>
<protein>
    <submittedName>
        <fullName evidence="12">EGF-like domain-containing protein</fullName>
    </submittedName>
</protein>
<proteinExistence type="predicted"/>
<evidence type="ECO:0000256" key="4">
    <source>
        <dbReference type="ARBA" id="ARBA00022737"/>
    </source>
</evidence>
<dbReference type="GO" id="GO:0005886">
    <property type="term" value="C:plasma membrane"/>
    <property type="evidence" value="ECO:0007669"/>
    <property type="project" value="TreeGrafter"/>
</dbReference>
<name>A0A0N5APM9_9BILA</name>
<dbReference type="SUPFAM" id="SSF57424">
    <property type="entry name" value="LDL receptor-like module"/>
    <property type="match status" value="6"/>
</dbReference>
<evidence type="ECO:0000256" key="3">
    <source>
        <dbReference type="ARBA" id="ARBA00022692"/>
    </source>
</evidence>
<dbReference type="CDD" id="cd00112">
    <property type="entry name" value="LDLa"/>
    <property type="match status" value="6"/>
</dbReference>
<keyword evidence="4" id="KW-0677">Repeat</keyword>
<dbReference type="PANTHER" id="PTHR24270">
    <property type="entry name" value="LOW-DENSITY LIPOPROTEIN RECEPTOR-RELATED"/>
    <property type="match status" value="1"/>
</dbReference>
<evidence type="ECO:0000256" key="8">
    <source>
        <dbReference type="PROSITE-ProRule" id="PRU00124"/>
    </source>
</evidence>
<dbReference type="AlphaFoldDB" id="A0A0N5APM9"/>
<dbReference type="InterPro" id="IPR050685">
    <property type="entry name" value="LDLR"/>
</dbReference>
<comment type="caution">
    <text evidence="8">Lacks conserved residue(s) required for the propagation of feature annotation.</text>
</comment>
<dbReference type="InterPro" id="IPR036055">
    <property type="entry name" value="LDL_receptor-like_sf"/>
</dbReference>
<keyword evidence="6 10" id="KW-0472">Membrane</keyword>
<keyword evidence="5 10" id="KW-1133">Transmembrane helix</keyword>
<accession>A0A0N5APM9</accession>
<evidence type="ECO:0000256" key="6">
    <source>
        <dbReference type="ARBA" id="ARBA00023136"/>
    </source>
</evidence>
<dbReference type="Gene3D" id="4.10.400.10">
    <property type="entry name" value="Low-density Lipoprotein Receptor"/>
    <property type="match status" value="7"/>
</dbReference>
<feature type="transmembrane region" description="Helical" evidence="10">
    <location>
        <begin position="70"/>
        <end position="93"/>
    </location>
</feature>
<dbReference type="GO" id="GO:0016192">
    <property type="term" value="P:vesicle-mediated transport"/>
    <property type="evidence" value="ECO:0007669"/>
    <property type="project" value="UniProtKB-ARBA"/>
</dbReference>
<feature type="disulfide bond" evidence="8">
    <location>
        <begin position="286"/>
        <end position="301"/>
    </location>
</feature>
<feature type="disulfide bond" evidence="8">
    <location>
        <begin position="163"/>
        <end position="178"/>
    </location>
</feature>
<evidence type="ECO:0000256" key="5">
    <source>
        <dbReference type="ARBA" id="ARBA00022989"/>
    </source>
</evidence>
<dbReference type="SMART" id="SM00192">
    <property type="entry name" value="LDLa"/>
    <property type="match status" value="7"/>
</dbReference>
<keyword evidence="11" id="KW-1185">Reference proteome</keyword>
<dbReference type="InterPro" id="IPR023415">
    <property type="entry name" value="LDLR_class-A_CS"/>
</dbReference>
<dbReference type="PRINTS" id="PR00261">
    <property type="entry name" value="LDLRECEPTOR"/>
</dbReference>
<evidence type="ECO:0000313" key="11">
    <source>
        <dbReference type="Proteomes" id="UP000046393"/>
    </source>
</evidence>
<comment type="subcellular location">
    <subcellularLocation>
        <location evidence="2">Endomembrane system</location>
    </subcellularLocation>
    <subcellularLocation>
        <location evidence="1">Membrane</location>
        <topology evidence="1">Single-pass membrane protein</topology>
    </subcellularLocation>
</comment>
<dbReference type="Pfam" id="PF00057">
    <property type="entry name" value="Ldl_recept_a"/>
    <property type="match status" value="5"/>
</dbReference>
<dbReference type="WBParaSite" id="SMUV_0000661201-mRNA-1">
    <property type="protein sequence ID" value="SMUV_0000661201-mRNA-1"/>
    <property type="gene ID" value="SMUV_0000661201"/>
</dbReference>
<feature type="disulfide bond" evidence="8">
    <location>
        <begin position="247"/>
        <end position="262"/>
    </location>
</feature>
<evidence type="ECO:0000256" key="10">
    <source>
        <dbReference type="SAM" id="Phobius"/>
    </source>
</evidence>
<dbReference type="GO" id="GO:0012505">
    <property type="term" value="C:endomembrane system"/>
    <property type="evidence" value="ECO:0007669"/>
    <property type="project" value="UniProtKB-SubCell"/>
</dbReference>
<feature type="disulfide bond" evidence="8">
    <location>
        <begin position="208"/>
        <end position="223"/>
    </location>
</feature>
<evidence type="ECO:0000313" key="12">
    <source>
        <dbReference type="WBParaSite" id="SMUV_0000661201-mRNA-1"/>
    </source>
</evidence>
<feature type="disulfide bond" evidence="8">
    <location>
        <begin position="327"/>
        <end position="342"/>
    </location>
</feature>
<sequence>MSAKGDNNFLGGFQNGDARNGLNKRGSFPQYAQNGRDDSGRGLMHGIRKLQQRFADSCCSSAENMPPSVFLGLIILLVVLLALLIAGATVWALSKPQMRLMENVSDYDESDDGDDDYDLAEESSSLFDLFTEKKPISKDLHICKGHEFLCHSEEKRIGQLQRCDGFEDCSDGSDEDDCKGCECKTAFKCRTTSSDGTYFRCLRGDKLCDGVRDCESGEDERNCDGACKEDEYLCHETSKCIPKSYKCDGDPHCPHHDDENECPGVCNNGAIWCQNSGTCIPIWKRCDGVWDCIFGEDEMNCSCKECCGSNRLLCAGSKLCISRSKMCDGKHDCADGADEENCPGICKPSKLETIDTVVCADGRRYSTKLACSGMLKTCKSSCKKCNEVHAFTCKRDGHVDCILKSEVCDGKYDCDDKSDETNCSVELTRRCVRTGFSVRPKWLKEEQFCDGVYDCMDKDDEQNCKQCGNNGVYCLDSRRCITEFERCNGIIDCLDGSDEVGCTCDDCAYRYPPMFKCANSDQCVKFEEACSLCRNKTSREEAFCKLRESL</sequence>
<organism evidence="11 12">
    <name type="scientific">Syphacia muris</name>
    <dbReference type="NCBI Taxonomy" id="451379"/>
    <lineage>
        <taxon>Eukaryota</taxon>
        <taxon>Metazoa</taxon>
        <taxon>Ecdysozoa</taxon>
        <taxon>Nematoda</taxon>
        <taxon>Chromadorea</taxon>
        <taxon>Rhabditida</taxon>
        <taxon>Spirurina</taxon>
        <taxon>Oxyuridomorpha</taxon>
        <taxon>Oxyuroidea</taxon>
        <taxon>Oxyuridae</taxon>
        <taxon>Syphacia</taxon>
    </lineage>
</organism>
<feature type="disulfide bond" evidence="8">
    <location>
        <begin position="487"/>
        <end position="502"/>
    </location>
</feature>
<evidence type="ECO:0000256" key="2">
    <source>
        <dbReference type="ARBA" id="ARBA00004308"/>
    </source>
</evidence>
<evidence type="ECO:0000256" key="9">
    <source>
        <dbReference type="SAM" id="MobiDB-lite"/>
    </source>
</evidence>
<keyword evidence="3 10" id="KW-0812">Transmembrane</keyword>
<evidence type="ECO:0000256" key="7">
    <source>
        <dbReference type="ARBA" id="ARBA00023157"/>
    </source>
</evidence>
<dbReference type="PROSITE" id="PS50068">
    <property type="entry name" value="LDLRA_2"/>
    <property type="match status" value="7"/>
</dbReference>